<feature type="compositionally biased region" description="Basic and acidic residues" evidence="2">
    <location>
        <begin position="152"/>
        <end position="170"/>
    </location>
</feature>
<comment type="function">
    <text evidence="1">Plays a role in nonsense-mediated mRNA decay.</text>
</comment>
<dbReference type="Gene3D" id="1.25.40.10">
    <property type="entry name" value="Tetratricopeptide repeat domain"/>
    <property type="match status" value="1"/>
</dbReference>
<dbReference type="RefSeq" id="XP_035323050.1">
    <property type="nucleotide sequence ID" value="XM_035467038.1"/>
</dbReference>
<dbReference type="PANTHER" id="PTHR15696:SF0">
    <property type="entry name" value="TELOMERASE-BINDING PROTEIN EST1A"/>
    <property type="match status" value="1"/>
</dbReference>
<feature type="compositionally biased region" description="Basic and acidic residues" evidence="2">
    <location>
        <begin position="125"/>
        <end position="144"/>
    </location>
</feature>
<feature type="region of interest" description="Disordered" evidence="2">
    <location>
        <begin position="687"/>
        <end position="729"/>
    </location>
</feature>
<feature type="domain" description="DNA/RNA-binding" evidence="3">
    <location>
        <begin position="420"/>
        <end position="482"/>
    </location>
</feature>
<keyword evidence="5" id="KW-1185">Reference proteome</keyword>
<gene>
    <name evidence="4" type="ORF">GMORB2_5064</name>
</gene>
<dbReference type="GO" id="GO:0070034">
    <property type="term" value="F:telomerase RNA binding"/>
    <property type="evidence" value="ECO:0007669"/>
    <property type="project" value="TreeGrafter"/>
</dbReference>
<feature type="compositionally biased region" description="Gly residues" evidence="2">
    <location>
        <begin position="697"/>
        <end position="707"/>
    </location>
</feature>
<dbReference type="Pfam" id="PF10373">
    <property type="entry name" value="EST1_DNA_bind"/>
    <property type="match status" value="1"/>
</dbReference>
<name>A0A9P5D1X1_9HYPO</name>
<dbReference type="FunFam" id="1.25.40.10:FF:000202">
    <property type="entry name" value="Unplaced genomic scaffold supercont1.7, whole genome shotgun sequence"/>
    <property type="match status" value="1"/>
</dbReference>
<dbReference type="GO" id="GO:0042162">
    <property type="term" value="F:telomeric DNA binding"/>
    <property type="evidence" value="ECO:0007669"/>
    <property type="project" value="TreeGrafter"/>
</dbReference>
<dbReference type="InterPro" id="IPR011990">
    <property type="entry name" value="TPR-like_helical_dom_sf"/>
</dbReference>
<sequence length="881" mass="98661">MGSVNLDKGWIPHLSQMHQGKGAQPNREGSQGGGRDQVREQDGQEGAIDDEDRIFQCGFCNRPVTYDIDTFTAHVQADLPNHGTLEDETAIAEAFARVSLRSPVRSRQQPQSPSGKKRPGPDPGGHGRCEWDPDRATGEPEPKRLRSPVTSDRADHGDHGPPAAKFDRGRGHNHSHSRGSHSVWQLDDPYAGGSGQRPAENHGRNASSTDQPRRRQGAARPTDAGARATTPADAQAHGDELLRPNTSMRAQPESRPITQDQLVKELKGIYSTLVVVETKCIEVDAAQTGNIEHNPSAEQWKALILLHRTLLHEHHDFFLACQHPVGSEALRRLPYKYSIPARMWRHGIHSFLEILRQRLPASYDQMLAFIYIAYGMMSLLYETVPAFEDTWRECLGDLARYRMAIEEHDLRDREVWTGVARSWYSLASDKGPSTGRLYHHLAILARPNAVQQLYFYVKSLCVPIPFASARESIMTLFDPLLAGNPQKLQPVDAAFVRVHAILFSGKHEDQLESSMKEYIEGVDGQIGQMASRWLGTGYHMGIPLACALLEYGNRDNFLMELIRQRHEPKEDKTIAAAPKEAGERDGGGEEGEASNGVSGQDTKSVSTREPGPNDTFIKARSLLVKAYTTIVSRWGDYNTLPFLHTILAFLDHASQYPEAMRHIEEEFPWHLTAVMLNYILPKPVGNVDGDGDDNGDGDGGGGGGGDDGNNVWEKGKKTSKTKKMKGKGANALDAQAHNAHVAHVRQRIDDTATFPGPYKGETPRPLPEDFAMRGLVYTEDYYPIYWFRDSRVEEEEKFFEMTSMMETRKERILWLGRRLANHKRWLTWDGEGHGRFDVVDKYAERPEGRDRSDQSEVASEKTMWKGKEADVRGSVVKIEEV</sequence>
<dbReference type="PANTHER" id="PTHR15696">
    <property type="entry name" value="SMG-7 SUPPRESSOR WITH MORPHOLOGICAL EFFECT ON GENITALIA PROTEIN 7"/>
    <property type="match status" value="1"/>
</dbReference>
<evidence type="ECO:0000256" key="2">
    <source>
        <dbReference type="SAM" id="MobiDB-lite"/>
    </source>
</evidence>
<feature type="region of interest" description="Disordered" evidence="2">
    <location>
        <begin position="845"/>
        <end position="868"/>
    </location>
</feature>
<dbReference type="GO" id="GO:0005697">
    <property type="term" value="C:telomerase holoenzyme complex"/>
    <property type="evidence" value="ECO:0007669"/>
    <property type="project" value="TreeGrafter"/>
</dbReference>
<dbReference type="GO" id="GO:0000184">
    <property type="term" value="P:nuclear-transcribed mRNA catabolic process, nonsense-mediated decay"/>
    <property type="evidence" value="ECO:0007669"/>
    <property type="project" value="UniProtKB-KW"/>
</dbReference>
<feature type="compositionally biased region" description="Basic residues" evidence="2">
    <location>
        <begin position="717"/>
        <end position="726"/>
    </location>
</feature>
<dbReference type="EMBL" id="JAANYQ010000004">
    <property type="protein sequence ID" value="KAF4124398.1"/>
    <property type="molecule type" value="Genomic_DNA"/>
</dbReference>
<dbReference type="OrthoDB" id="2017974at2759"/>
<feature type="region of interest" description="Disordered" evidence="2">
    <location>
        <begin position="99"/>
        <end position="259"/>
    </location>
</feature>
<accession>A0A9P5D1X1</accession>
<feature type="compositionally biased region" description="Polar residues" evidence="2">
    <location>
        <begin position="105"/>
        <end position="114"/>
    </location>
</feature>
<evidence type="ECO:0000313" key="5">
    <source>
        <dbReference type="Proteomes" id="UP000749293"/>
    </source>
</evidence>
<protein>
    <recommendedName>
        <fullName evidence="1">Nonsense-mediated mRNA decay factor</fullName>
    </recommendedName>
</protein>
<dbReference type="Proteomes" id="UP000749293">
    <property type="component" value="Unassembled WGS sequence"/>
</dbReference>
<feature type="compositionally biased region" description="Polar residues" evidence="2">
    <location>
        <begin position="595"/>
        <end position="607"/>
    </location>
</feature>
<comment type="caution">
    <text evidence="4">The sequence shown here is derived from an EMBL/GenBank/DDBJ whole genome shotgun (WGS) entry which is preliminary data.</text>
</comment>
<evidence type="ECO:0000256" key="1">
    <source>
        <dbReference type="RuleBase" id="RU369098"/>
    </source>
</evidence>
<organism evidence="4 5">
    <name type="scientific">Geosmithia morbida</name>
    <dbReference type="NCBI Taxonomy" id="1094350"/>
    <lineage>
        <taxon>Eukaryota</taxon>
        <taxon>Fungi</taxon>
        <taxon>Dikarya</taxon>
        <taxon>Ascomycota</taxon>
        <taxon>Pezizomycotina</taxon>
        <taxon>Sordariomycetes</taxon>
        <taxon>Hypocreomycetidae</taxon>
        <taxon>Hypocreales</taxon>
        <taxon>Bionectriaceae</taxon>
        <taxon>Geosmithia</taxon>
    </lineage>
</organism>
<feature type="region of interest" description="Disordered" evidence="2">
    <location>
        <begin position="568"/>
        <end position="612"/>
    </location>
</feature>
<reference evidence="4" key="1">
    <citation type="submission" date="2020-03" db="EMBL/GenBank/DDBJ databases">
        <title>Site-based positive gene gene selection in Geosmithia morbida across the United States reveals a broad range of putative effectors and factors for local host and environmental adapation.</title>
        <authorList>
            <person name="Onufrak A."/>
            <person name="Murdoch R.W."/>
            <person name="Gazis R."/>
            <person name="Huff M."/>
            <person name="Staton M."/>
            <person name="Klingeman W."/>
            <person name="Hadziabdic D."/>
        </authorList>
    </citation>
    <scope>NUCLEOTIDE SEQUENCE</scope>
    <source>
        <strain evidence="4">1262</strain>
    </source>
</reference>
<dbReference type="InterPro" id="IPR018834">
    <property type="entry name" value="DNA/RNA-bd_Est1-type"/>
</dbReference>
<dbReference type="AlphaFoldDB" id="A0A9P5D1X1"/>
<evidence type="ECO:0000259" key="3">
    <source>
        <dbReference type="Pfam" id="PF10373"/>
    </source>
</evidence>
<keyword evidence="1" id="KW-0539">Nucleus</keyword>
<dbReference type="InterPro" id="IPR045153">
    <property type="entry name" value="Est1/Ebs1-like"/>
</dbReference>
<dbReference type="GeneID" id="55971292"/>
<comment type="subcellular location">
    <subcellularLocation>
        <location evidence="1">Nucleus</location>
    </subcellularLocation>
</comment>
<evidence type="ECO:0000313" key="4">
    <source>
        <dbReference type="EMBL" id="KAF4124398.1"/>
    </source>
</evidence>
<keyword evidence="1" id="KW-0866">Nonsense-mediated mRNA decay</keyword>
<dbReference type="SUPFAM" id="SSF48452">
    <property type="entry name" value="TPR-like"/>
    <property type="match status" value="1"/>
</dbReference>
<proteinExistence type="predicted"/>
<feature type="region of interest" description="Disordered" evidence="2">
    <location>
        <begin position="16"/>
        <end position="50"/>
    </location>
</feature>